<dbReference type="STRING" id="1818881.A3196_18535"/>
<dbReference type="AlphaFoldDB" id="A0A1E2UJ35"/>
<sequence>MNEQDNFLKAFKGSFTSALRWHQLDTLWQVLRDDAAGGWYVYAVGEPPPEVPSDESRLLTFVESIDELLRREHNEEYCGIVYADDLQQPSFIKIYDPNNLGVSCGYSDNPPLPGWVLSKIRPVDLPAVAMPNNRKRWWHSLWKSEA</sequence>
<proteinExistence type="predicted"/>
<evidence type="ECO:0000313" key="2">
    <source>
        <dbReference type="Proteomes" id="UP000094849"/>
    </source>
</evidence>
<accession>A0A1E2UJ35</accession>
<name>A0A1E2UJ35_9GAMM</name>
<dbReference type="RefSeq" id="WP_069006281.1">
    <property type="nucleotide sequence ID" value="NZ_LVJW01000006.1"/>
</dbReference>
<keyword evidence="2" id="KW-1185">Reference proteome</keyword>
<gene>
    <name evidence="1" type="ORF">A3196_18535</name>
</gene>
<dbReference type="EMBL" id="LVJZ01000004">
    <property type="protein sequence ID" value="ODB94517.1"/>
    <property type="molecule type" value="Genomic_DNA"/>
</dbReference>
<protein>
    <submittedName>
        <fullName evidence="1">Uncharacterized protein</fullName>
    </submittedName>
</protein>
<reference evidence="1 2" key="1">
    <citation type="submission" date="2016-03" db="EMBL/GenBank/DDBJ databases">
        <title>Chemosynthetic sulphur-oxidizing symbionts of marine invertebrate animals are capable of nitrogen fixation.</title>
        <authorList>
            <person name="Petersen J.M."/>
            <person name="Kemper A."/>
            <person name="Gruber-Vodicka H."/>
            <person name="Cardini U."/>
            <person name="Geest Mvander."/>
            <person name="Kleiner M."/>
            <person name="Bulgheresi S."/>
            <person name="Fussmann M."/>
            <person name="Herbold C."/>
            <person name="Seah B.K.B."/>
            <person name="Antony C.Paul."/>
            <person name="Liu D."/>
            <person name="Belitz A."/>
            <person name="Weber M."/>
        </authorList>
    </citation>
    <scope>NUCLEOTIDE SEQUENCE [LARGE SCALE GENOMIC DNA]</scope>
    <source>
        <strain evidence="1">G_D</strain>
    </source>
</reference>
<evidence type="ECO:0000313" key="1">
    <source>
        <dbReference type="EMBL" id="ODB94517.1"/>
    </source>
</evidence>
<organism evidence="1 2">
    <name type="scientific">Candidatus Thiodiazotropha endoloripes</name>
    <dbReference type="NCBI Taxonomy" id="1818881"/>
    <lineage>
        <taxon>Bacteria</taxon>
        <taxon>Pseudomonadati</taxon>
        <taxon>Pseudomonadota</taxon>
        <taxon>Gammaproteobacteria</taxon>
        <taxon>Chromatiales</taxon>
        <taxon>Sedimenticolaceae</taxon>
        <taxon>Candidatus Thiodiazotropha</taxon>
    </lineage>
</organism>
<dbReference type="OrthoDB" id="9786540at2"/>
<comment type="caution">
    <text evidence="1">The sequence shown here is derived from an EMBL/GenBank/DDBJ whole genome shotgun (WGS) entry which is preliminary data.</text>
</comment>
<dbReference type="Proteomes" id="UP000094849">
    <property type="component" value="Unassembled WGS sequence"/>
</dbReference>